<evidence type="ECO:0000259" key="1">
    <source>
        <dbReference type="PROSITE" id="PS50022"/>
    </source>
</evidence>
<keyword evidence="3" id="KW-1185">Reference proteome</keyword>
<accession>A0A2B4SNW4</accession>
<dbReference type="InterPro" id="IPR008979">
    <property type="entry name" value="Galactose-bd-like_sf"/>
</dbReference>
<dbReference type="Pfam" id="PF00754">
    <property type="entry name" value="F5_F8_type_C"/>
    <property type="match status" value="1"/>
</dbReference>
<evidence type="ECO:0000313" key="3">
    <source>
        <dbReference type="Proteomes" id="UP000225706"/>
    </source>
</evidence>
<dbReference type="PROSITE" id="PS50022">
    <property type="entry name" value="FA58C_3"/>
    <property type="match status" value="1"/>
</dbReference>
<dbReference type="EMBL" id="LSMT01000055">
    <property type="protein sequence ID" value="PFX30095.1"/>
    <property type="molecule type" value="Genomic_DNA"/>
</dbReference>
<comment type="caution">
    <text evidence="2">The sequence shown here is derived from an EMBL/GenBank/DDBJ whole genome shotgun (WGS) entry which is preliminary data.</text>
</comment>
<dbReference type="Proteomes" id="UP000225706">
    <property type="component" value="Unassembled WGS sequence"/>
</dbReference>
<gene>
    <name evidence="2" type="primary">Nrp2</name>
    <name evidence="2" type="ORF">AWC38_SpisGene5104</name>
</gene>
<dbReference type="PROSITE" id="PS01285">
    <property type="entry name" value="FA58C_1"/>
    <property type="match status" value="1"/>
</dbReference>
<reference evidence="3" key="1">
    <citation type="journal article" date="2017" name="bioRxiv">
        <title>Comparative analysis of the genomes of Stylophora pistillata and Acropora digitifera provides evidence for extensive differences between species of corals.</title>
        <authorList>
            <person name="Voolstra C.R."/>
            <person name="Li Y."/>
            <person name="Liew Y.J."/>
            <person name="Baumgarten S."/>
            <person name="Zoccola D."/>
            <person name="Flot J.-F."/>
            <person name="Tambutte S."/>
            <person name="Allemand D."/>
            <person name="Aranda M."/>
        </authorList>
    </citation>
    <scope>NUCLEOTIDE SEQUENCE [LARGE SCALE GENOMIC DNA]</scope>
</reference>
<feature type="domain" description="F5/8 type C" evidence="1">
    <location>
        <begin position="13"/>
        <end position="107"/>
    </location>
</feature>
<proteinExistence type="predicted"/>
<name>A0A2B4SNW4_STYPI</name>
<dbReference type="AlphaFoldDB" id="A0A2B4SNW4"/>
<organism evidence="2 3">
    <name type="scientific">Stylophora pistillata</name>
    <name type="common">Smooth cauliflower coral</name>
    <dbReference type="NCBI Taxonomy" id="50429"/>
    <lineage>
        <taxon>Eukaryota</taxon>
        <taxon>Metazoa</taxon>
        <taxon>Cnidaria</taxon>
        <taxon>Anthozoa</taxon>
        <taxon>Hexacorallia</taxon>
        <taxon>Scleractinia</taxon>
        <taxon>Astrocoeniina</taxon>
        <taxon>Pocilloporidae</taxon>
        <taxon>Stylophora</taxon>
    </lineage>
</organism>
<evidence type="ECO:0000313" key="2">
    <source>
        <dbReference type="EMBL" id="PFX30095.1"/>
    </source>
</evidence>
<dbReference type="InterPro" id="IPR000421">
    <property type="entry name" value="FA58C"/>
</dbReference>
<dbReference type="PANTHER" id="PTHR24543">
    <property type="entry name" value="MULTICOPPER OXIDASE-RELATED"/>
    <property type="match status" value="1"/>
</dbReference>
<dbReference type="SUPFAM" id="SSF49785">
    <property type="entry name" value="Galactose-binding domain-like"/>
    <property type="match status" value="1"/>
</dbReference>
<sequence length="164" mass="18204">MNTSRRSSFTTACEMEAIGLAIDGKIPNNSFTASSYFNDAYYKPSFGRLKGSKRGWAPKVRSKDGDYLQIDLLYEYVICAVATQGANGINEWTKSFKIQLSLDGTTFDIYQEDNNDMDPRQDSNLIQDPSYDPVPIQDPLGSYMILQDPTGSWTGFSPGSSLGH</sequence>
<dbReference type="PANTHER" id="PTHR24543:SF291">
    <property type="entry name" value="SMOKE ALARM, ISOFORM D"/>
    <property type="match status" value="1"/>
</dbReference>
<dbReference type="Gene3D" id="2.60.120.260">
    <property type="entry name" value="Galactose-binding domain-like"/>
    <property type="match status" value="1"/>
</dbReference>
<protein>
    <submittedName>
        <fullName evidence="2">Neuropilin-2</fullName>
    </submittedName>
</protein>